<dbReference type="OrthoDB" id="1735038at2759"/>
<evidence type="ECO:0000313" key="9">
    <source>
        <dbReference type="Proteomes" id="UP000258309"/>
    </source>
</evidence>
<dbReference type="EMBL" id="NCSJ02000044">
    <property type="protein sequence ID" value="RFU32968.1"/>
    <property type="molecule type" value="Genomic_DNA"/>
</dbReference>
<dbReference type="GO" id="GO:0006508">
    <property type="term" value="P:proteolysis"/>
    <property type="evidence" value="ECO:0007669"/>
    <property type="project" value="UniProtKB-KW"/>
</dbReference>
<feature type="signal peptide" evidence="7">
    <location>
        <begin position="1"/>
        <end position="25"/>
    </location>
</feature>
<dbReference type="InterPro" id="IPR008758">
    <property type="entry name" value="Peptidase_S28"/>
</dbReference>
<feature type="non-terminal residue" evidence="8">
    <location>
        <position position="1"/>
    </location>
</feature>
<feature type="non-terminal residue" evidence="8">
    <location>
        <position position="561"/>
    </location>
</feature>
<name>A0A3E2HHR5_SCYLI</name>
<dbReference type="AlphaFoldDB" id="A0A3E2HHR5"/>
<reference evidence="8 9" key="1">
    <citation type="submission" date="2018-05" db="EMBL/GenBank/DDBJ databases">
        <title>Draft genome sequence of Scytalidium lignicola DSM 105466, a ubiquitous saprotrophic fungus.</title>
        <authorList>
            <person name="Buettner E."/>
            <person name="Gebauer A.M."/>
            <person name="Hofrichter M."/>
            <person name="Liers C."/>
            <person name="Kellner H."/>
        </authorList>
    </citation>
    <scope>NUCLEOTIDE SEQUENCE [LARGE SCALE GENOMIC DNA]</scope>
    <source>
        <strain evidence="8 9">DSM 105466</strain>
    </source>
</reference>
<dbReference type="PANTHER" id="PTHR11010:SF23">
    <property type="entry name" value="SERINE PEPTIDASE"/>
    <property type="match status" value="1"/>
</dbReference>
<evidence type="ECO:0000313" key="8">
    <source>
        <dbReference type="EMBL" id="RFU32968.1"/>
    </source>
</evidence>
<dbReference type="GO" id="GO:0008239">
    <property type="term" value="F:dipeptidyl-peptidase activity"/>
    <property type="evidence" value="ECO:0007669"/>
    <property type="project" value="TreeGrafter"/>
</dbReference>
<comment type="similarity">
    <text evidence="1">Belongs to the peptidase S28 family.</text>
</comment>
<dbReference type="Proteomes" id="UP000258309">
    <property type="component" value="Unassembled WGS sequence"/>
</dbReference>
<keyword evidence="4" id="KW-0378">Hydrolase</keyword>
<keyword evidence="3 7" id="KW-0732">Signal</keyword>
<keyword evidence="5" id="KW-0325">Glycoprotein</keyword>
<evidence type="ECO:0000256" key="7">
    <source>
        <dbReference type="SAM" id="SignalP"/>
    </source>
</evidence>
<dbReference type="Pfam" id="PF05577">
    <property type="entry name" value="Peptidase_S28"/>
    <property type="match status" value="1"/>
</dbReference>
<dbReference type="InterPro" id="IPR029058">
    <property type="entry name" value="AB_hydrolase_fold"/>
</dbReference>
<dbReference type="GO" id="GO:0070008">
    <property type="term" value="F:serine-type exopeptidase activity"/>
    <property type="evidence" value="ECO:0007669"/>
    <property type="project" value="InterPro"/>
</dbReference>
<accession>A0A3E2HHR5</accession>
<dbReference type="Gene3D" id="3.40.50.1820">
    <property type="entry name" value="alpha/beta hydrolase"/>
    <property type="match status" value="2"/>
</dbReference>
<protein>
    <submittedName>
        <fullName evidence="8">Uncharacterized protein</fullName>
    </submittedName>
</protein>
<keyword evidence="2" id="KW-0645">Protease</keyword>
<feature type="chain" id="PRO_5017544744" evidence="7">
    <location>
        <begin position="26"/>
        <end position="561"/>
    </location>
</feature>
<feature type="region of interest" description="Disordered" evidence="6">
    <location>
        <begin position="496"/>
        <end position="516"/>
    </location>
</feature>
<dbReference type="PANTHER" id="PTHR11010">
    <property type="entry name" value="PROTEASE S28 PRO-X CARBOXYPEPTIDASE-RELATED"/>
    <property type="match status" value="1"/>
</dbReference>
<evidence type="ECO:0000256" key="3">
    <source>
        <dbReference type="ARBA" id="ARBA00022729"/>
    </source>
</evidence>
<evidence type="ECO:0000256" key="4">
    <source>
        <dbReference type="ARBA" id="ARBA00022801"/>
    </source>
</evidence>
<keyword evidence="9" id="KW-1185">Reference proteome</keyword>
<evidence type="ECO:0000256" key="2">
    <source>
        <dbReference type="ARBA" id="ARBA00022670"/>
    </source>
</evidence>
<dbReference type="OMA" id="MRYFRNA"/>
<evidence type="ECO:0000256" key="6">
    <source>
        <dbReference type="SAM" id="MobiDB-lite"/>
    </source>
</evidence>
<comment type="caution">
    <text evidence="8">The sequence shown here is derived from an EMBL/GenBank/DDBJ whole genome shotgun (WGS) entry which is preliminary data.</text>
</comment>
<evidence type="ECO:0000256" key="5">
    <source>
        <dbReference type="ARBA" id="ARBA00023180"/>
    </source>
</evidence>
<evidence type="ECO:0000256" key="1">
    <source>
        <dbReference type="ARBA" id="ARBA00011079"/>
    </source>
</evidence>
<organism evidence="8 9">
    <name type="scientific">Scytalidium lignicola</name>
    <name type="common">Hyphomycete</name>
    <dbReference type="NCBI Taxonomy" id="5539"/>
    <lineage>
        <taxon>Eukaryota</taxon>
        <taxon>Fungi</taxon>
        <taxon>Dikarya</taxon>
        <taxon>Ascomycota</taxon>
        <taxon>Pezizomycotina</taxon>
        <taxon>Leotiomycetes</taxon>
        <taxon>Leotiomycetes incertae sedis</taxon>
        <taxon>Scytalidium</taxon>
    </lineage>
</organism>
<gene>
    <name evidence="8" type="ORF">B7463_g3370</name>
</gene>
<sequence>MKLSSTPIAALFALACGVLPNVALAMTREQAPNFRSAQFRAAPPGDATTTAATVLNATFEQLIDHANPSLGTFSQFYYYSTEFYKGPGSPVVRSTKLNGNFRYADSLPLQVFFTPGEIAIIGYSDYATTARTTGVIAQEIGAAVVVLEHRYWGFSSPFTELTTENLQYLTLKNSIADLNHFALNAKLPFDLSGASNANKAPWVLVGGSYSGALTAWTEATTKPSVMWAYYASSAVVETIGNYWSYFLPETEHMPKNCSTDLALVVKHLDSIGESGSVKEQTAMKELFGLEGLEHYDDFMETIVNGPYQWQGNQFYENGGFFTFCDYVEGIAGTNSTHTKLPGAAGVGLETALTGYANWIKNELLPGYCESFGYPEFAGTYNVECLNTYNASLPTYSDVSVGNAYDRQWDWFLCAGFGWWQNGAPAGQESIVSRLIQNQYWTRQCAMWFPEENGHTYGLNAGATYDTTNAYTGGWFGFEESTRLIFVSGTNDPWRSSQVVSPLRPGGPKRSTPAQPVLDVPGGYHTSDLVTENGAVNPGCAAVIKQVVKQIKEWVDEYPRKK</sequence>
<dbReference type="SUPFAM" id="SSF53474">
    <property type="entry name" value="alpha/beta-Hydrolases"/>
    <property type="match status" value="1"/>
</dbReference>
<dbReference type="PROSITE" id="PS51257">
    <property type="entry name" value="PROKAR_LIPOPROTEIN"/>
    <property type="match status" value="1"/>
</dbReference>
<proteinExistence type="inferred from homology"/>